<dbReference type="CDD" id="cd18606">
    <property type="entry name" value="ABC_6TM_YOR1_D2_like"/>
    <property type="match status" value="1"/>
</dbReference>
<dbReference type="PROSITE" id="PS00211">
    <property type="entry name" value="ABC_TRANSPORTER_1"/>
    <property type="match status" value="2"/>
</dbReference>
<dbReference type="SMART" id="SM00382">
    <property type="entry name" value="AAA"/>
    <property type="match status" value="1"/>
</dbReference>
<evidence type="ECO:0000256" key="5">
    <source>
        <dbReference type="ARBA" id="ARBA00022741"/>
    </source>
</evidence>
<evidence type="ECO:0000256" key="9">
    <source>
        <dbReference type="SAM" id="MobiDB-lite"/>
    </source>
</evidence>
<dbReference type="InterPro" id="IPR017871">
    <property type="entry name" value="ABC_transporter-like_CS"/>
</dbReference>
<organism evidence="13 14">
    <name type="scientific">Meripilus lineatus</name>
    <dbReference type="NCBI Taxonomy" id="2056292"/>
    <lineage>
        <taxon>Eukaryota</taxon>
        <taxon>Fungi</taxon>
        <taxon>Dikarya</taxon>
        <taxon>Basidiomycota</taxon>
        <taxon>Agaricomycotina</taxon>
        <taxon>Agaricomycetes</taxon>
        <taxon>Polyporales</taxon>
        <taxon>Meripilaceae</taxon>
        <taxon>Meripilus</taxon>
    </lineage>
</organism>
<feature type="transmembrane region" description="Helical" evidence="10">
    <location>
        <begin position="1019"/>
        <end position="1035"/>
    </location>
</feature>
<accession>A0AAD5V0W7</accession>
<name>A0AAD5V0W7_9APHY</name>
<evidence type="ECO:0000256" key="3">
    <source>
        <dbReference type="ARBA" id="ARBA00022448"/>
    </source>
</evidence>
<feature type="transmembrane region" description="Helical" evidence="10">
    <location>
        <begin position="833"/>
        <end position="854"/>
    </location>
</feature>
<dbReference type="SUPFAM" id="SSF90123">
    <property type="entry name" value="ABC transporter transmembrane region"/>
    <property type="match status" value="2"/>
</dbReference>
<feature type="region of interest" description="Disordered" evidence="9">
    <location>
        <begin position="1"/>
        <end position="23"/>
    </location>
</feature>
<evidence type="ECO:0000256" key="1">
    <source>
        <dbReference type="ARBA" id="ARBA00004141"/>
    </source>
</evidence>
<dbReference type="PANTHER" id="PTHR24223">
    <property type="entry name" value="ATP-BINDING CASSETTE SUB-FAMILY C"/>
    <property type="match status" value="1"/>
</dbReference>
<feature type="region of interest" description="Disordered" evidence="9">
    <location>
        <begin position="484"/>
        <end position="525"/>
    </location>
</feature>
<dbReference type="GO" id="GO:0140359">
    <property type="term" value="F:ABC-type transporter activity"/>
    <property type="evidence" value="ECO:0007669"/>
    <property type="project" value="InterPro"/>
</dbReference>
<dbReference type="Pfam" id="PF00005">
    <property type="entry name" value="ABC_tran"/>
    <property type="match status" value="2"/>
</dbReference>
<evidence type="ECO:0000313" key="14">
    <source>
        <dbReference type="Proteomes" id="UP001212997"/>
    </source>
</evidence>
<dbReference type="FunFam" id="1.20.1560.10:FF:000010">
    <property type="entry name" value="Multidrug resistance-associated ABC transporter"/>
    <property type="match status" value="1"/>
</dbReference>
<dbReference type="Gene3D" id="3.40.50.300">
    <property type="entry name" value="P-loop containing nucleotide triphosphate hydrolases"/>
    <property type="match status" value="2"/>
</dbReference>
<dbReference type="InterPro" id="IPR027417">
    <property type="entry name" value="P-loop_NTPase"/>
</dbReference>
<protein>
    <recommendedName>
        <fullName evidence="15">Multidrug resistance-associated ABC transporter</fullName>
    </recommendedName>
</protein>
<evidence type="ECO:0000256" key="8">
    <source>
        <dbReference type="ARBA" id="ARBA00023136"/>
    </source>
</evidence>
<dbReference type="FunFam" id="3.40.50.300:FF:000565">
    <property type="entry name" value="ABC bile acid transporter"/>
    <property type="match status" value="1"/>
</dbReference>
<sequence length="1367" mass="150326">MFNLLHPPPAPPAFGEGRILPEGNASPLQKEDLWALPTKQLTENLTNDVEQRFYARCPPEQRPRVLSQNAVGTAAINNVTEDTNVAGGILSERGTANESDNEDSNNKRYDSSLLKALHSTFFWSWWGSGILKLVSDTLKTTTPLVNKVLLNWLTNSYVFYHASEAERSFLGLDKPQGIGYGIGLAFALFVMQGSCIALVFDWILMNFGTEVASLMTNHFTYLAMRNGIFIRTALIGSIFRKSLRLSGRARIEHSAGKITTMISSDATRLDLFAGALHNLWVAPIQIIIGIGLLIGNLGYSALVGLGVLIFGFPLQMVLVKILFAQRIEAVGLTDKRVRMTSEVLQGIRLIKFYAWEAFYAHRIGNLRANELAAIRRASLARAALICVVTFLPVVASILSFITYALSGHDLNVAIIFTSLQFFNIIREPLMFFPGVIAAAADGAVALGRIGKFLTAEELAEPYAIRKESDFAIDVNGDFEWETVQKPGSQHQKQEKPETPASEKVKPPSSSKGKEEKSPELPTSVEAAETMEAQPVEKNEEEEKPFALKDLRLQIPKGSFVAIAVFSSPVAYVPQVSWIMNATLRQNIIFGREEDENRLREMIKACCLEHDLNMLPNGEYTEIGEKGINLSGGQKARVSLARAAYSDSDIILMDDSLSAVDAYVGKQILDNCILSGPLAGKTRVLATHALFVLDKTDFIYVMENGKIAEQGTYKELKEHSVLFSQIMNEYGSPETTEKGAVEEAKVQESSGGEEVKQQKAQIGLMQDEERLTGSVSFKVYAGYFRFSGGLVWAPLILLLLTLSQAAQVANNLFLGYWTAGSIPGFSQGEYMATYAGLGAAAAVFSFALSFALSLSNLTAGFRMFRAALLAVLRSPVSFFDTTPMGRITSRLSKDQDTLDAEVPLIAYQFLSILSSVLGTAGLVFYIYPYLGIMFAPMSVLYLIAAVYYRRTSVETKRLDSLLRSAIYASYSEALTGLSTVRGYGEQGRFVHAAEEGLDMENRAYYMTVAIQRWLGVRLDLLGNLLILGIALFAAGFRDTVSPSKTGVVLSYTLSITQILSELVSTYARNEQNFNAVERILHYTKLESEGELVTPEDPPPTWPEQGGIQFKDVKLSYRPGLPLILKGVTFDIRPGEKVGVVGRTGAGKSSLLQALFRIVNIQDGTIVIDGYNTRNIGLDVLRGRLALVPQDNTLFLGTLRENLDPQGTRTDAEIISALRRVWLLPAEGTAVDPVQEAKFSLDSAVSDEGSNYSAGEKQLLALCRALVKQSRIIVLDEATSSVDVETDAKVQRTIQTEFSSSTLLCIAHRLNTIMYYDRIMVMDAGEVAEIDTPLNLYDKEDSIFRSLCNEAGLTRQDIVRIRSSVTPIT</sequence>
<feature type="transmembrane region" description="Helical" evidence="10">
    <location>
        <begin position="301"/>
        <end position="323"/>
    </location>
</feature>
<dbReference type="Proteomes" id="UP001212997">
    <property type="component" value="Unassembled WGS sequence"/>
</dbReference>
<evidence type="ECO:0000256" key="7">
    <source>
        <dbReference type="ARBA" id="ARBA00022989"/>
    </source>
</evidence>
<feature type="domain" description="ABC transmembrane type-1" evidence="12">
    <location>
        <begin position="794"/>
        <end position="1066"/>
    </location>
</feature>
<feature type="transmembrane region" description="Helical" evidence="10">
    <location>
        <begin position="382"/>
        <end position="404"/>
    </location>
</feature>
<gene>
    <name evidence="13" type="ORF">NLI96_g7684</name>
</gene>
<comment type="similarity">
    <text evidence="2">Belongs to the ABC transporter superfamily. ABCC family. Conjugate transporter (TC 3.A.1.208) subfamily.</text>
</comment>
<evidence type="ECO:0000256" key="4">
    <source>
        <dbReference type="ARBA" id="ARBA00022692"/>
    </source>
</evidence>
<keyword evidence="3" id="KW-0813">Transport</keyword>
<dbReference type="InterPro" id="IPR003593">
    <property type="entry name" value="AAA+_ATPase"/>
</dbReference>
<dbReference type="InterPro" id="IPR050173">
    <property type="entry name" value="ABC_transporter_C-like"/>
</dbReference>
<feature type="transmembrane region" description="Helical" evidence="10">
    <location>
        <begin position="177"/>
        <end position="199"/>
    </location>
</feature>
<dbReference type="CDD" id="cd03244">
    <property type="entry name" value="ABCC_MRP_domain2"/>
    <property type="match status" value="1"/>
</dbReference>
<dbReference type="InterPro" id="IPR011527">
    <property type="entry name" value="ABC1_TM_dom"/>
</dbReference>
<evidence type="ECO:0000259" key="11">
    <source>
        <dbReference type="PROSITE" id="PS50893"/>
    </source>
</evidence>
<dbReference type="CDD" id="cd18597">
    <property type="entry name" value="ABC_6TM_YOR1_D1_like"/>
    <property type="match status" value="1"/>
</dbReference>
<feature type="domain" description="ABC transporter" evidence="11">
    <location>
        <begin position="1106"/>
        <end position="1347"/>
    </location>
</feature>
<evidence type="ECO:0000256" key="6">
    <source>
        <dbReference type="ARBA" id="ARBA00022840"/>
    </source>
</evidence>
<feature type="domain" description="ABC transporter" evidence="11">
    <location>
        <begin position="530"/>
        <end position="728"/>
    </location>
</feature>
<feature type="compositionally biased region" description="Pro residues" evidence="9">
    <location>
        <begin position="1"/>
        <end position="12"/>
    </location>
</feature>
<keyword evidence="4 10" id="KW-0812">Transmembrane</keyword>
<proteinExistence type="inferred from homology"/>
<dbReference type="SUPFAM" id="SSF52540">
    <property type="entry name" value="P-loop containing nucleoside triphosphate hydrolases"/>
    <property type="match status" value="2"/>
</dbReference>
<dbReference type="PROSITE" id="PS50893">
    <property type="entry name" value="ABC_TRANSPORTER_2"/>
    <property type="match status" value="2"/>
</dbReference>
<dbReference type="PROSITE" id="PS50929">
    <property type="entry name" value="ABC_TM1F"/>
    <property type="match status" value="2"/>
</dbReference>
<feature type="domain" description="ABC transmembrane type-1" evidence="12">
    <location>
        <begin position="211"/>
        <end position="441"/>
    </location>
</feature>
<dbReference type="PANTHER" id="PTHR24223:SF456">
    <property type="entry name" value="MULTIDRUG RESISTANCE-ASSOCIATED PROTEIN LETHAL(2)03659"/>
    <property type="match status" value="1"/>
</dbReference>
<comment type="subcellular location">
    <subcellularLocation>
        <location evidence="1">Membrane</location>
        <topology evidence="1">Multi-pass membrane protein</topology>
    </subcellularLocation>
</comment>
<evidence type="ECO:0008006" key="15">
    <source>
        <dbReference type="Google" id="ProtNLM"/>
    </source>
</evidence>
<reference evidence="13" key="1">
    <citation type="submission" date="2022-07" db="EMBL/GenBank/DDBJ databases">
        <title>Genome Sequence of Physisporinus lineatus.</title>
        <authorList>
            <person name="Buettner E."/>
        </authorList>
    </citation>
    <scope>NUCLEOTIDE SEQUENCE</scope>
    <source>
        <strain evidence="13">VT162</strain>
    </source>
</reference>
<keyword evidence="6" id="KW-0067">ATP-binding</keyword>
<feature type="transmembrane region" description="Helical" evidence="10">
    <location>
        <begin position="931"/>
        <end position="947"/>
    </location>
</feature>
<dbReference type="InterPro" id="IPR036640">
    <property type="entry name" value="ABC1_TM_sf"/>
</dbReference>
<evidence type="ECO:0000256" key="2">
    <source>
        <dbReference type="ARBA" id="ARBA00009726"/>
    </source>
</evidence>
<keyword evidence="14" id="KW-1185">Reference proteome</keyword>
<dbReference type="EMBL" id="JANAWD010000323">
    <property type="protein sequence ID" value="KAJ3481401.1"/>
    <property type="molecule type" value="Genomic_DNA"/>
</dbReference>
<keyword evidence="8 10" id="KW-0472">Membrane</keyword>
<feature type="transmembrane region" description="Helical" evidence="10">
    <location>
        <begin position="903"/>
        <end position="925"/>
    </location>
</feature>
<evidence type="ECO:0000256" key="10">
    <source>
        <dbReference type="SAM" id="Phobius"/>
    </source>
</evidence>
<dbReference type="GO" id="GO:0016887">
    <property type="term" value="F:ATP hydrolysis activity"/>
    <property type="evidence" value="ECO:0007669"/>
    <property type="project" value="InterPro"/>
</dbReference>
<comment type="caution">
    <text evidence="13">The sequence shown here is derived from an EMBL/GenBank/DDBJ whole genome shotgun (WGS) entry which is preliminary data.</text>
</comment>
<dbReference type="Pfam" id="PF00664">
    <property type="entry name" value="ABC_membrane"/>
    <property type="match status" value="2"/>
</dbReference>
<dbReference type="CDD" id="cd03250">
    <property type="entry name" value="ABCC_MRP_domain1"/>
    <property type="match status" value="1"/>
</dbReference>
<dbReference type="GO" id="GO:0005524">
    <property type="term" value="F:ATP binding"/>
    <property type="evidence" value="ECO:0007669"/>
    <property type="project" value="UniProtKB-KW"/>
</dbReference>
<keyword evidence="7 10" id="KW-1133">Transmembrane helix</keyword>
<feature type="transmembrane region" description="Helical" evidence="10">
    <location>
        <begin position="789"/>
        <end position="813"/>
    </location>
</feature>
<dbReference type="InterPro" id="IPR003439">
    <property type="entry name" value="ABC_transporter-like_ATP-bd"/>
</dbReference>
<dbReference type="FunFam" id="1.20.1560.10:FF:000006">
    <property type="entry name" value="ATP-binding cassette, sub-family C (CFTR/MRP), member 9"/>
    <property type="match status" value="1"/>
</dbReference>
<dbReference type="Gene3D" id="1.20.1560.10">
    <property type="entry name" value="ABC transporter type 1, transmembrane domain"/>
    <property type="match status" value="2"/>
</dbReference>
<feature type="compositionally biased region" description="Basic and acidic residues" evidence="9">
    <location>
        <begin position="491"/>
        <end position="518"/>
    </location>
</feature>
<evidence type="ECO:0000259" key="12">
    <source>
        <dbReference type="PROSITE" id="PS50929"/>
    </source>
</evidence>
<feature type="transmembrane region" description="Helical" evidence="10">
    <location>
        <begin position="271"/>
        <end position="295"/>
    </location>
</feature>
<evidence type="ECO:0000313" key="13">
    <source>
        <dbReference type="EMBL" id="KAJ3481401.1"/>
    </source>
</evidence>
<keyword evidence="5" id="KW-0547">Nucleotide-binding</keyword>
<dbReference type="GO" id="GO:0016020">
    <property type="term" value="C:membrane"/>
    <property type="evidence" value="ECO:0007669"/>
    <property type="project" value="UniProtKB-SubCell"/>
</dbReference>